<dbReference type="InterPro" id="IPR003004">
    <property type="entry name" value="GspF/PilC"/>
</dbReference>
<dbReference type="GO" id="GO:0005886">
    <property type="term" value="C:plasma membrane"/>
    <property type="evidence" value="ECO:0007669"/>
    <property type="project" value="UniProtKB-SubCell"/>
</dbReference>
<evidence type="ECO:0000256" key="7">
    <source>
        <dbReference type="SAM" id="Phobius"/>
    </source>
</evidence>
<dbReference type="PRINTS" id="PR00812">
    <property type="entry name" value="BCTERIALGSPF"/>
</dbReference>
<feature type="transmembrane region" description="Helical" evidence="7">
    <location>
        <begin position="297"/>
        <end position="318"/>
    </location>
</feature>
<keyword evidence="4 7" id="KW-0812">Transmembrane</keyword>
<proteinExistence type="inferred from homology"/>
<evidence type="ECO:0000313" key="9">
    <source>
        <dbReference type="EMBL" id="SDP76321.1"/>
    </source>
</evidence>
<dbReference type="EMBL" id="FNJU01000006">
    <property type="protein sequence ID" value="SDP76321.1"/>
    <property type="molecule type" value="Genomic_DNA"/>
</dbReference>
<comment type="similarity">
    <text evidence="2">Belongs to the GSP F family.</text>
</comment>
<keyword evidence="10" id="KW-1185">Reference proteome</keyword>
<keyword evidence="3" id="KW-1003">Cell membrane</keyword>
<feature type="domain" description="Type II secretion system protein GspF" evidence="8">
    <location>
        <begin position="1"/>
        <end position="114"/>
    </location>
</feature>
<organism evidence="9 10">
    <name type="scientific">Litchfieldia salsa</name>
    <dbReference type="NCBI Taxonomy" id="930152"/>
    <lineage>
        <taxon>Bacteria</taxon>
        <taxon>Bacillati</taxon>
        <taxon>Bacillota</taxon>
        <taxon>Bacilli</taxon>
        <taxon>Bacillales</taxon>
        <taxon>Bacillaceae</taxon>
        <taxon>Litchfieldia</taxon>
    </lineage>
</organism>
<dbReference type="Proteomes" id="UP000199159">
    <property type="component" value="Unassembled WGS sequence"/>
</dbReference>
<dbReference type="PANTHER" id="PTHR30012:SF0">
    <property type="entry name" value="TYPE II SECRETION SYSTEM PROTEIN F-RELATED"/>
    <property type="match status" value="1"/>
</dbReference>
<dbReference type="AlphaFoldDB" id="A0A1H0VDA7"/>
<dbReference type="Pfam" id="PF00482">
    <property type="entry name" value="T2SSF"/>
    <property type="match status" value="2"/>
</dbReference>
<sequence length="324" mass="38195">MLDQGYALSQAIEFLQIQLSNRCREHLENSIRLLKEGDSVYELFRDMNFHHDVLGYLYFAEKHGEISFALREGSSILQRKIEYQEKLQKLIRYPVFLFLFVIIMFVVIEQMLLPQFEGMYSSMNSGKSSLYLTVIFNFFTYSKVFGLFLLFLAILLFLYYKFYYQHLTASSQAVIKLKIPFFNTFWMLWNSHFFSVQLSNLLKGGLSILEALALFEQQNHSRFFQEEAVVIKERLVSGDRLHDVINERPFYEKELSFIILHGQNHGALEVELFHYSQYVVQRIEEKTTKGLTVMQPLLLTVVGVMIVFMYMAMLLPMFNLIESI</sequence>
<comment type="subcellular location">
    <subcellularLocation>
        <location evidence="1">Cell membrane</location>
        <topology evidence="1">Multi-pass membrane protein</topology>
    </subcellularLocation>
</comment>
<dbReference type="PANTHER" id="PTHR30012">
    <property type="entry name" value="GENERAL SECRETION PATHWAY PROTEIN"/>
    <property type="match status" value="1"/>
</dbReference>
<evidence type="ECO:0000313" key="10">
    <source>
        <dbReference type="Proteomes" id="UP000199159"/>
    </source>
</evidence>
<evidence type="ECO:0000256" key="2">
    <source>
        <dbReference type="ARBA" id="ARBA00005745"/>
    </source>
</evidence>
<evidence type="ECO:0000256" key="1">
    <source>
        <dbReference type="ARBA" id="ARBA00004651"/>
    </source>
</evidence>
<keyword evidence="5 7" id="KW-1133">Transmembrane helix</keyword>
<dbReference type="Gene3D" id="1.20.81.30">
    <property type="entry name" value="Type II secretion system (T2SS), domain F"/>
    <property type="match status" value="2"/>
</dbReference>
<reference evidence="10" key="1">
    <citation type="submission" date="2016-10" db="EMBL/GenBank/DDBJ databases">
        <authorList>
            <person name="Varghese N."/>
            <person name="Submissions S."/>
        </authorList>
    </citation>
    <scope>NUCLEOTIDE SEQUENCE [LARGE SCALE GENOMIC DNA]</scope>
    <source>
        <strain evidence="10">IBRC-M10078</strain>
    </source>
</reference>
<evidence type="ECO:0000256" key="5">
    <source>
        <dbReference type="ARBA" id="ARBA00022989"/>
    </source>
</evidence>
<evidence type="ECO:0000256" key="6">
    <source>
        <dbReference type="ARBA" id="ARBA00023136"/>
    </source>
</evidence>
<dbReference type="InterPro" id="IPR047692">
    <property type="entry name" value="T4P_ComGB"/>
</dbReference>
<feature type="domain" description="Type II secretion system protein GspF" evidence="8">
    <location>
        <begin position="194"/>
        <end position="316"/>
    </location>
</feature>
<evidence type="ECO:0000256" key="3">
    <source>
        <dbReference type="ARBA" id="ARBA00022475"/>
    </source>
</evidence>
<feature type="transmembrane region" description="Helical" evidence="7">
    <location>
        <begin position="90"/>
        <end position="108"/>
    </location>
</feature>
<dbReference type="InterPro" id="IPR018076">
    <property type="entry name" value="T2SS_GspF_dom"/>
</dbReference>
<name>A0A1H0VDA7_9BACI</name>
<dbReference type="STRING" id="930152.SAMN05216565_106198"/>
<accession>A0A1H0VDA7</accession>
<feature type="transmembrane region" description="Helical" evidence="7">
    <location>
        <begin position="128"/>
        <end position="160"/>
    </location>
</feature>
<keyword evidence="6 7" id="KW-0472">Membrane</keyword>
<protein>
    <submittedName>
        <fullName evidence="9">Competence-related pilin export protein ComGB</fullName>
    </submittedName>
</protein>
<evidence type="ECO:0000256" key="4">
    <source>
        <dbReference type="ARBA" id="ARBA00022692"/>
    </source>
</evidence>
<gene>
    <name evidence="9" type="ORF">SAMN05216565_106198</name>
</gene>
<dbReference type="NCBIfam" id="NF041012">
    <property type="entry name" value="T4P_ComGB"/>
    <property type="match status" value="1"/>
</dbReference>
<evidence type="ECO:0000259" key="8">
    <source>
        <dbReference type="Pfam" id="PF00482"/>
    </source>
</evidence>
<dbReference type="InterPro" id="IPR042094">
    <property type="entry name" value="T2SS_GspF_sf"/>
</dbReference>